<dbReference type="EMBL" id="ABCC02000078">
    <property type="protein sequence ID" value="EDP12425.1"/>
    <property type="molecule type" value="Genomic_DNA"/>
</dbReference>
<organism evidence="3 4">
    <name type="scientific">Enterocloster bolteae (strain ATCC BAA-613 / DSM 15670 / CCUG 46953 / JCM 12243 / WAL 16351)</name>
    <name type="common">Clostridium bolteae</name>
    <dbReference type="NCBI Taxonomy" id="411902"/>
    <lineage>
        <taxon>Bacteria</taxon>
        <taxon>Bacillati</taxon>
        <taxon>Bacillota</taxon>
        <taxon>Clostridia</taxon>
        <taxon>Lachnospirales</taxon>
        <taxon>Lachnospiraceae</taxon>
        <taxon>Enterocloster</taxon>
    </lineage>
</organism>
<accession>A8S5W7</accession>
<evidence type="ECO:0000313" key="3">
    <source>
        <dbReference type="EMBL" id="EDP12425.1"/>
    </source>
</evidence>
<reference evidence="3 4" key="2">
    <citation type="submission" date="2007-09" db="EMBL/GenBank/DDBJ databases">
        <title>Draft genome sequence of Clostridium bolteae (ATCC BAA-613).</title>
        <authorList>
            <person name="Sudarsanam P."/>
            <person name="Ley R."/>
            <person name="Guruge J."/>
            <person name="Turnbaugh P.J."/>
            <person name="Mahowald M."/>
            <person name="Liep D."/>
            <person name="Gordon J."/>
        </authorList>
    </citation>
    <scope>NUCLEOTIDE SEQUENCE [LARGE SCALE GENOMIC DNA]</scope>
    <source>
        <strain evidence="4">ATCC BAA-613 / DSM 15670 / CCUG 46953 / JCM 12243 / WAL 16351</strain>
    </source>
</reference>
<dbReference type="HOGENOM" id="CLU_485479_0_0_9"/>
<feature type="transmembrane region" description="Helical" evidence="2">
    <location>
        <begin position="41"/>
        <end position="61"/>
    </location>
</feature>
<keyword evidence="2" id="KW-1133">Transmembrane helix</keyword>
<sequence>MEVAKGFTDVLYTTMVLLFNEIFVPVMTEILSLFYEKAMYVLSHSVSILAYFFLITVCKILDSLETMIGIFAGTENVIVDNKPMTFMEMVFNQDAVSKGFLMITLVAVGICFLFTIFAIVRSMSSSTLENKNPISQVLKDAMKACVSFMLVPFLCIALMQLSSALIKQTKAVIQAESGTAGDPSMGLYIFLTASLRAGRADFEIPVLQETADVAEGLGDKFTYEILTSLDSAFRVEYLPPSMSDDLRRSYLNGDKDYLDFRDSGSDFSAAKIDYLLGFSASIFMIIMLAGVLIQFIRRLLELVLLYLVAPFFVATIPLDRGDMFKRWREMFIAKFLAGFGVIYALKIFMLLLPLIFSDNLSLGSSFVMDRLYAGGVYDQTKDKFFDNLREQTGGIEIPGSGNPAYQEEVNRMEEAVDFAWEKTGMSYMENHSAMDSVLVNMGLVDRNSPSLEESMIDSILKTIFFLGGMFAVYKSCAMFLEILNPKAAEDAKTSTMLAMGYTVGAARKAASTGVQLGVAAGVGLGTGLATGGAGAAATAGAAGAKAAATAGAKAAATAGAKAVGTAAKTAGSTAKNAVKSAAKSTAKNAVGAAKQGVQGAASGAAGAAKDSGDRDG</sequence>
<dbReference type="NCBIfam" id="NF045848">
    <property type="entry name" value="MMCAP2_0566_fam"/>
    <property type="match status" value="1"/>
</dbReference>
<reference evidence="3 4" key="1">
    <citation type="submission" date="2007-08" db="EMBL/GenBank/DDBJ databases">
        <authorList>
            <person name="Fulton L."/>
            <person name="Clifton S."/>
            <person name="Fulton B."/>
            <person name="Xu J."/>
            <person name="Minx P."/>
            <person name="Pepin K.H."/>
            <person name="Johnson M."/>
            <person name="Thiruvilangam P."/>
            <person name="Bhonagiri V."/>
            <person name="Nash W.E."/>
            <person name="Mardis E.R."/>
            <person name="Wilson R.K."/>
        </authorList>
    </citation>
    <scope>NUCLEOTIDE SEQUENCE [LARGE SCALE GENOMIC DNA]</scope>
    <source>
        <strain evidence="4">ATCC BAA-613 / DSM 15670 / CCUG 46953 / JCM 12243 / WAL 16351</strain>
    </source>
</reference>
<dbReference type="AlphaFoldDB" id="A8S5W7"/>
<feature type="transmembrane region" description="Helical" evidence="2">
    <location>
        <begin position="331"/>
        <end position="356"/>
    </location>
</feature>
<name>A8S5W7_ENTBW</name>
<dbReference type="NCBIfam" id="NF045889">
    <property type="entry name" value="ICE_Mbov_0396_TM"/>
    <property type="match status" value="1"/>
</dbReference>
<dbReference type="RefSeq" id="WP_002564390.1">
    <property type="nucleotide sequence ID" value="NZ_DS480726.1"/>
</dbReference>
<feature type="transmembrane region" description="Helical" evidence="2">
    <location>
        <begin position="141"/>
        <end position="161"/>
    </location>
</feature>
<evidence type="ECO:0000256" key="2">
    <source>
        <dbReference type="SAM" id="Phobius"/>
    </source>
</evidence>
<gene>
    <name evidence="3" type="ORF">CLOBOL_07342</name>
</gene>
<feature type="transmembrane region" description="Helical" evidence="2">
    <location>
        <begin position="302"/>
        <end position="319"/>
    </location>
</feature>
<feature type="transmembrane region" description="Helical" evidence="2">
    <location>
        <begin position="274"/>
        <end position="296"/>
    </location>
</feature>
<feature type="compositionally biased region" description="Low complexity" evidence="1">
    <location>
        <begin position="593"/>
        <end position="609"/>
    </location>
</feature>
<comment type="caution">
    <text evidence="3">The sequence shown here is derived from an EMBL/GenBank/DDBJ whole genome shotgun (WGS) entry which is preliminary data.</text>
</comment>
<feature type="region of interest" description="Disordered" evidence="1">
    <location>
        <begin position="593"/>
        <end position="616"/>
    </location>
</feature>
<feature type="transmembrane region" description="Helical" evidence="2">
    <location>
        <begin position="12"/>
        <end position="35"/>
    </location>
</feature>
<proteinExistence type="predicted"/>
<dbReference type="PaxDb" id="411902-CLOBOL_07342"/>
<dbReference type="Proteomes" id="UP000005396">
    <property type="component" value="Unassembled WGS sequence"/>
</dbReference>
<feature type="transmembrane region" description="Helical" evidence="2">
    <location>
        <begin position="99"/>
        <end position="121"/>
    </location>
</feature>
<protein>
    <submittedName>
        <fullName evidence="3">Uncharacterized protein</fullName>
    </submittedName>
</protein>
<evidence type="ECO:0000313" key="4">
    <source>
        <dbReference type="Proteomes" id="UP000005396"/>
    </source>
</evidence>
<evidence type="ECO:0000256" key="1">
    <source>
        <dbReference type="SAM" id="MobiDB-lite"/>
    </source>
</evidence>
<keyword evidence="2" id="KW-0812">Transmembrane</keyword>
<keyword evidence="2" id="KW-0472">Membrane</keyword>